<name>A0A3S3QGY8_9BACT</name>
<evidence type="ECO:0000313" key="4">
    <source>
        <dbReference type="Proteomes" id="UP000287853"/>
    </source>
</evidence>
<dbReference type="InterPro" id="IPR041255">
    <property type="entry name" value="LpxI_N"/>
</dbReference>
<accession>A0A3S3QGY8</accession>
<protein>
    <submittedName>
        <fullName evidence="3">Uncharacterized protein</fullName>
    </submittedName>
</protein>
<organism evidence="3 4">
    <name type="scientific">Candidatus Electrothrix aarhusensis</name>
    <dbReference type="NCBI Taxonomy" id="1859131"/>
    <lineage>
        <taxon>Bacteria</taxon>
        <taxon>Pseudomonadati</taxon>
        <taxon>Thermodesulfobacteriota</taxon>
        <taxon>Desulfobulbia</taxon>
        <taxon>Desulfobulbales</taxon>
        <taxon>Desulfobulbaceae</taxon>
        <taxon>Candidatus Electrothrix</taxon>
    </lineage>
</organism>
<dbReference type="PANTHER" id="PTHR39962:SF1">
    <property type="entry name" value="LPXI FAMILY PROTEIN"/>
    <property type="match status" value="1"/>
</dbReference>
<gene>
    <name evidence="3" type="ORF">H206_02304</name>
</gene>
<keyword evidence="4" id="KW-1185">Reference proteome</keyword>
<dbReference type="InterPro" id="IPR053174">
    <property type="entry name" value="LpxI"/>
</dbReference>
<comment type="caution">
    <text evidence="3">The sequence shown here is derived from an EMBL/GenBank/DDBJ whole genome shotgun (WGS) entry which is preliminary data.</text>
</comment>
<feature type="domain" description="LpxI N-terminal" evidence="2">
    <location>
        <begin position="5"/>
        <end position="133"/>
    </location>
</feature>
<evidence type="ECO:0000259" key="2">
    <source>
        <dbReference type="Pfam" id="PF17930"/>
    </source>
</evidence>
<dbReference type="Pfam" id="PF17930">
    <property type="entry name" value="LpxI_N"/>
    <property type="match status" value="1"/>
</dbReference>
<dbReference type="Gene3D" id="3.40.50.20">
    <property type="match status" value="1"/>
</dbReference>
<dbReference type="InterPro" id="IPR043167">
    <property type="entry name" value="LpxI_C_sf"/>
</dbReference>
<dbReference type="Pfam" id="PF06230">
    <property type="entry name" value="LpxI_C"/>
    <property type="match status" value="1"/>
</dbReference>
<proteinExistence type="predicted"/>
<dbReference type="EMBL" id="MTKO01000039">
    <property type="protein sequence ID" value="RWX47246.1"/>
    <property type="molecule type" value="Genomic_DNA"/>
</dbReference>
<dbReference type="InterPro" id="IPR010415">
    <property type="entry name" value="LpxI_C"/>
</dbReference>
<sequence>MSTPIGLIAGGGQFPLLFTEAAQERKRRVVAVCHQNETQVELEHCADVSCWVKLGQLGKIIRFFHEQGVREAVFCGTITKTRMFKDILPDFKGLTLWNKIDRKLDDAILRAVAGALEGEGITVLASTCYLEHLFFPKGIIGKRKPSQEQLTDIRFGWKIAREIGRLDIGQCVVVREGAVLAVEAIEGTDAAIRRGGQLSGSGAVVIKMKKPGQDFRFDLPATGTKTIETLASVKGSVLAVEAGQSLLFDCEAMIAAADRAGIVVVGVEEDEAGELIF</sequence>
<reference evidence="3 4" key="1">
    <citation type="submission" date="2017-01" db="EMBL/GenBank/DDBJ databases">
        <title>The cable genome- insights into the physiology and evolution of filamentous bacteria capable of sulfide oxidation via long distance electron transfer.</title>
        <authorList>
            <person name="Schreiber L."/>
            <person name="Bjerg J.T."/>
            <person name="Boggild A."/>
            <person name="Van De Vossenberg J."/>
            <person name="Meysman F."/>
            <person name="Nielsen L.P."/>
            <person name="Schramm A."/>
            <person name="Kjeldsen K.U."/>
        </authorList>
    </citation>
    <scope>NUCLEOTIDE SEQUENCE [LARGE SCALE GENOMIC DNA]</scope>
    <source>
        <strain evidence="3">MCF</strain>
    </source>
</reference>
<dbReference type="Proteomes" id="UP000287853">
    <property type="component" value="Unassembled WGS sequence"/>
</dbReference>
<evidence type="ECO:0000259" key="1">
    <source>
        <dbReference type="Pfam" id="PF06230"/>
    </source>
</evidence>
<evidence type="ECO:0000313" key="3">
    <source>
        <dbReference type="EMBL" id="RWX47246.1"/>
    </source>
</evidence>
<dbReference type="PANTHER" id="PTHR39962">
    <property type="entry name" value="BLL4848 PROTEIN"/>
    <property type="match status" value="1"/>
</dbReference>
<dbReference type="AlphaFoldDB" id="A0A3S3QGY8"/>
<dbReference type="Gene3D" id="3.40.140.80">
    <property type="match status" value="1"/>
</dbReference>
<feature type="domain" description="LpxI C-terminal" evidence="1">
    <location>
        <begin position="136"/>
        <end position="265"/>
    </location>
</feature>